<gene>
    <name evidence="4" type="ORF">K491DRAFT_715452</name>
</gene>
<feature type="region of interest" description="Disordered" evidence="2">
    <location>
        <begin position="182"/>
        <end position="209"/>
    </location>
</feature>
<organism evidence="4 5">
    <name type="scientific">Lophiostoma macrostomum CBS 122681</name>
    <dbReference type="NCBI Taxonomy" id="1314788"/>
    <lineage>
        <taxon>Eukaryota</taxon>
        <taxon>Fungi</taxon>
        <taxon>Dikarya</taxon>
        <taxon>Ascomycota</taxon>
        <taxon>Pezizomycotina</taxon>
        <taxon>Dothideomycetes</taxon>
        <taxon>Pleosporomycetidae</taxon>
        <taxon>Pleosporales</taxon>
        <taxon>Lophiostomataceae</taxon>
        <taxon>Lophiostoma</taxon>
    </lineage>
</organism>
<dbReference type="GO" id="GO:0008270">
    <property type="term" value="F:zinc ion binding"/>
    <property type="evidence" value="ECO:0007669"/>
    <property type="project" value="InterPro"/>
</dbReference>
<evidence type="ECO:0000259" key="3">
    <source>
        <dbReference type="PROSITE" id="PS50048"/>
    </source>
</evidence>
<protein>
    <recommendedName>
        <fullName evidence="3">Zn(2)-C6 fungal-type domain-containing protein</fullName>
    </recommendedName>
</protein>
<dbReference type="PROSITE" id="PS50048">
    <property type="entry name" value="ZN2_CY6_FUNGAL_2"/>
    <property type="match status" value="1"/>
</dbReference>
<accession>A0A6A6T8X0</accession>
<feature type="compositionally biased region" description="Low complexity" evidence="2">
    <location>
        <begin position="187"/>
        <end position="202"/>
    </location>
</feature>
<dbReference type="InterPro" id="IPR036864">
    <property type="entry name" value="Zn2-C6_fun-type_DNA-bd_sf"/>
</dbReference>
<reference evidence="4" key="1">
    <citation type="journal article" date="2020" name="Stud. Mycol.">
        <title>101 Dothideomycetes genomes: a test case for predicting lifestyles and emergence of pathogens.</title>
        <authorList>
            <person name="Haridas S."/>
            <person name="Albert R."/>
            <person name="Binder M."/>
            <person name="Bloem J."/>
            <person name="Labutti K."/>
            <person name="Salamov A."/>
            <person name="Andreopoulos B."/>
            <person name="Baker S."/>
            <person name="Barry K."/>
            <person name="Bills G."/>
            <person name="Bluhm B."/>
            <person name="Cannon C."/>
            <person name="Castanera R."/>
            <person name="Culley D."/>
            <person name="Daum C."/>
            <person name="Ezra D."/>
            <person name="Gonzalez J."/>
            <person name="Henrissat B."/>
            <person name="Kuo A."/>
            <person name="Liang C."/>
            <person name="Lipzen A."/>
            <person name="Lutzoni F."/>
            <person name="Magnuson J."/>
            <person name="Mondo S."/>
            <person name="Nolan M."/>
            <person name="Ohm R."/>
            <person name="Pangilinan J."/>
            <person name="Park H.-J."/>
            <person name="Ramirez L."/>
            <person name="Alfaro M."/>
            <person name="Sun H."/>
            <person name="Tritt A."/>
            <person name="Yoshinaga Y."/>
            <person name="Zwiers L.-H."/>
            <person name="Turgeon B."/>
            <person name="Goodwin S."/>
            <person name="Spatafora J."/>
            <person name="Crous P."/>
            <person name="Grigoriev I."/>
        </authorList>
    </citation>
    <scope>NUCLEOTIDE SEQUENCE</scope>
    <source>
        <strain evidence="4">CBS 122681</strain>
    </source>
</reference>
<dbReference type="EMBL" id="MU004337">
    <property type="protein sequence ID" value="KAF2656379.1"/>
    <property type="molecule type" value="Genomic_DNA"/>
</dbReference>
<keyword evidence="5" id="KW-1185">Reference proteome</keyword>
<evidence type="ECO:0000313" key="4">
    <source>
        <dbReference type="EMBL" id="KAF2656379.1"/>
    </source>
</evidence>
<name>A0A6A6T8X0_9PLEO</name>
<evidence type="ECO:0000256" key="1">
    <source>
        <dbReference type="ARBA" id="ARBA00023242"/>
    </source>
</evidence>
<sequence length="472" mass="51186">MPTEKATQLRASCERCRAQKVRCFPSSSPDQRAPCQRCVKIKAEDSCIFRSRSSARRSRDSKDLPTTGFQGKAPELTAVSVSPETSRISLRSLCSGGCSAKAPGTGWSYSATTSRDTTLDELDNITSVSTDFITKDWNDDLQEWNFSQPPWDESAFVDSLDLIMSGGTLPSNAQTSLALDEPTETFTHSASSLSSYPSPTTTNANENLSSSDTYLEARGAIDLNERPGESSELLVPLANILAEMYHYEQQLSRIATVSLPDYPIGDALYFSLRLYQILTPDPVSRHGRTLSTIGMPTVLLILSSLVTLMRIYSNITGYLSTSLLNGLKDREHHNRPADIGAYRGMRLAEVHKVCLCSSGGLAKSAVSRLLKTLADIEDLLDLPSGARATAIASKGFIPSLTPVSDHNSPVSLEAPMGVKTKMFHSTVGIQGEKLRKEVAQLMRIFEKIPSLGGFAGCGALSTNAFAKSPWPT</sequence>
<feature type="domain" description="Zn(2)-C6 fungal-type" evidence="3">
    <location>
        <begin position="12"/>
        <end position="49"/>
    </location>
</feature>
<keyword evidence="1" id="KW-0539">Nucleus</keyword>
<dbReference type="CDD" id="cd00067">
    <property type="entry name" value="GAL4"/>
    <property type="match status" value="1"/>
</dbReference>
<dbReference type="AlphaFoldDB" id="A0A6A6T8X0"/>
<evidence type="ECO:0000256" key="2">
    <source>
        <dbReference type="SAM" id="MobiDB-lite"/>
    </source>
</evidence>
<dbReference type="OrthoDB" id="3796779at2759"/>
<dbReference type="InterPro" id="IPR001138">
    <property type="entry name" value="Zn2Cys6_DnaBD"/>
</dbReference>
<evidence type="ECO:0000313" key="5">
    <source>
        <dbReference type="Proteomes" id="UP000799324"/>
    </source>
</evidence>
<dbReference type="GO" id="GO:0000981">
    <property type="term" value="F:DNA-binding transcription factor activity, RNA polymerase II-specific"/>
    <property type="evidence" value="ECO:0007669"/>
    <property type="project" value="InterPro"/>
</dbReference>
<dbReference type="SUPFAM" id="SSF57701">
    <property type="entry name" value="Zn2/Cys6 DNA-binding domain"/>
    <property type="match status" value="1"/>
</dbReference>
<proteinExistence type="predicted"/>
<dbReference type="PROSITE" id="PS00463">
    <property type="entry name" value="ZN2_CY6_FUNGAL_1"/>
    <property type="match status" value="1"/>
</dbReference>
<dbReference type="Gene3D" id="4.10.240.10">
    <property type="entry name" value="Zn(2)-C6 fungal-type DNA-binding domain"/>
    <property type="match status" value="1"/>
</dbReference>
<dbReference type="Proteomes" id="UP000799324">
    <property type="component" value="Unassembled WGS sequence"/>
</dbReference>